<protein>
    <submittedName>
        <fullName evidence="1">Uncharacterized protein</fullName>
    </submittedName>
</protein>
<keyword evidence="2" id="KW-1185">Reference proteome</keyword>
<dbReference type="EMBL" id="CP127247">
    <property type="protein sequence ID" value="WIY24589.1"/>
    <property type="molecule type" value="Genomic_DNA"/>
</dbReference>
<dbReference type="AlphaFoldDB" id="A0A9Y2L0I1"/>
<accession>A0A9Y2L0I1</accession>
<dbReference type="RefSeq" id="WP_270919008.1">
    <property type="nucleotide sequence ID" value="NZ_CP127247.1"/>
</dbReference>
<dbReference type="KEGG" id="ppso:QPJ95_19010"/>
<organism evidence="1 2">
    <name type="scientific">Parasedimentitalea psychrophila</name>
    <dbReference type="NCBI Taxonomy" id="2997337"/>
    <lineage>
        <taxon>Bacteria</taxon>
        <taxon>Pseudomonadati</taxon>
        <taxon>Pseudomonadota</taxon>
        <taxon>Alphaproteobacteria</taxon>
        <taxon>Rhodobacterales</taxon>
        <taxon>Paracoccaceae</taxon>
        <taxon>Parasedimentitalea</taxon>
    </lineage>
</organism>
<evidence type="ECO:0000313" key="2">
    <source>
        <dbReference type="Proteomes" id="UP001238334"/>
    </source>
</evidence>
<dbReference type="Proteomes" id="UP001238334">
    <property type="component" value="Chromosome"/>
</dbReference>
<proteinExistence type="predicted"/>
<reference evidence="1 2" key="1">
    <citation type="submission" date="2023-06" db="EMBL/GenBank/DDBJ databases">
        <title>Parasedimentitalea psychrophila sp. nov., a psychrophilic bacterium isolated from deep-sea sediment.</title>
        <authorList>
            <person name="Li A."/>
        </authorList>
    </citation>
    <scope>NUCLEOTIDE SEQUENCE [LARGE SCALE GENOMIC DNA]</scope>
    <source>
        <strain evidence="1 2">QS115</strain>
    </source>
</reference>
<sequence length="95" mass="10487">MELWLLQSAALTSIGSGFGHNCRGIGIWPLYPYLDPGGAGLLQAKKQYQCPAEEVGLNLDFKFAKSVCWWIFSGISGNNLAATFWPGPLRTTYFQ</sequence>
<gene>
    <name evidence="1" type="ORF">QPJ95_19010</name>
</gene>
<evidence type="ECO:0000313" key="1">
    <source>
        <dbReference type="EMBL" id="WIY24589.1"/>
    </source>
</evidence>
<name>A0A9Y2L0I1_9RHOB</name>